<comment type="similarity">
    <text evidence="2 15">Belongs to the ATPase e subunit family.</text>
</comment>
<evidence type="ECO:0000256" key="12">
    <source>
        <dbReference type="ARBA" id="ARBA00057306"/>
    </source>
</evidence>
<keyword evidence="5 15" id="KW-0375">Hydrogen ion transport</keyword>
<keyword evidence="9 15" id="KW-0496">Mitochondrion</keyword>
<evidence type="ECO:0000256" key="2">
    <source>
        <dbReference type="ARBA" id="ARBA00007333"/>
    </source>
</evidence>
<evidence type="ECO:0000256" key="13">
    <source>
        <dbReference type="ARBA" id="ARBA00064647"/>
    </source>
</evidence>
<sequence>MVREFKPAVNVSPLIRFGRWSFLVLGITYGATFQSIFQRKEDKGREVREKARAERNAKIAEEKARYLQVDMDNLNAIFNPPKTA</sequence>
<dbReference type="Pfam" id="PF05680">
    <property type="entry name" value="ATP-synt_E"/>
    <property type="match status" value="1"/>
</dbReference>
<evidence type="ECO:0000256" key="1">
    <source>
        <dbReference type="ARBA" id="ARBA00004273"/>
    </source>
</evidence>
<accession>A0A5E4NIK0</accession>
<dbReference type="GO" id="GO:0015986">
    <property type="term" value="P:proton motive force-driven ATP synthesis"/>
    <property type="evidence" value="ECO:0007669"/>
    <property type="project" value="InterPro"/>
</dbReference>
<keyword evidence="16" id="KW-0175">Coiled coil</keyword>
<evidence type="ECO:0000256" key="16">
    <source>
        <dbReference type="SAM" id="Coils"/>
    </source>
</evidence>
<keyword evidence="17" id="KW-0812">Transmembrane</keyword>
<evidence type="ECO:0000256" key="7">
    <source>
        <dbReference type="ARBA" id="ARBA00022990"/>
    </source>
</evidence>
<dbReference type="Proteomes" id="UP000325440">
    <property type="component" value="Unassembled WGS sequence"/>
</dbReference>
<keyword evidence="3 15" id="KW-0813">Transport</keyword>
<keyword evidence="4 15" id="KW-0138">CF(0)</keyword>
<keyword evidence="10 17" id="KW-0472">Membrane</keyword>
<evidence type="ECO:0000256" key="3">
    <source>
        <dbReference type="ARBA" id="ARBA00022448"/>
    </source>
</evidence>
<dbReference type="OrthoDB" id="9982108at2759"/>
<reference evidence="18 19" key="1">
    <citation type="submission" date="2019-08" db="EMBL/GenBank/DDBJ databases">
        <authorList>
            <person name="Alioto T."/>
            <person name="Alioto T."/>
            <person name="Gomez Garrido J."/>
        </authorList>
    </citation>
    <scope>NUCLEOTIDE SEQUENCE [LARGE SCALE GENOMIC DNA]</scope>
</reference>
<dbReference type="InterPro" id="IPR008386">
    <property type="entry name" value="ATP_synth_F0_esu_mt"/>
</dbReference>
<comment type="function">
    <text evidence="12 15">Subunit e, of the mitochondrial membrane ATP synthase complex (F(1)F(0) ATP synthase or Complex V) that produces ATP from ADP in the presence of a proton gradient across the membrane which is generated by electron transport complexes of the respiratory chain. ATP synthase complex consist of a soluble F(1) head domain - the catalytic core - and a membrane F(1) domain - the membrane proton channel. These two domains are linked by a central stalk rotating inside the F(1) region and a stationary peripheral stalk. During catalysis, ATP synthesis in the catalytic domain of F(1) is coupled via a rotary mechanism of the central stalk subunits to proton translocation. In vivo, can only synthesize ATP although its ATP hydrolase activity can be activated artificially in vitro. Part of the complex F(0) domain.</text>
</comment>
<organism evidence="18 19">
    <name type="scientific">Cinara cedri</name>
    <dbReference type="NCBI Taxonomy" id="506608"/>
    <lineage>
        <taxon>Eukaryota</taxon>
        <taxon>Metazoa</taxon>
        <taxon>Ecdysozoa</taxon>
        <taxon>Arthropoda</taxon>
        <taxon>Hexapoda</taxon>
        <taxon>Insecta</taxon>
        <taxon>Pterygota</taxon>
        <taxon>Neoptera</taxon>
        <taxon>Paraneoptera</taxon>
        <taxon>Hemiptera</taxon>
        <taxon>Sternorrhyncha</taxon>
        <taxon>Aphidomorpha</taxon>
        <taxon>Aphidoidea</taxon>
        <taxon>Aphididae</taxon>
        <taxon>Lachninae</taxon>
        <taxon>Cinara</taxon>
    </lineage>
</organism>
<evidence type="ECO:0000256" key="17">
    <source>
        <dbReference type="SAM" id="Phobius"/>
    </source>
</evidence>
<keyword evidence="11 15" id="KW-0066">ATP synthesis</keyword>
<feature type="transmembrane region" description="Helical" evidence="17">
    <location>
        <begin position="20"/>
        <end position="37"/>
    </location>
</feature>
<proteinExistence type="inferred from homology"/>
<evidence type="ECO:0000256" key="10">
    <source>
        <dbReference type="ARBA" id="ARBA00023136"/>
    </source>
</evidence>
<name>A0A5E4NIK0_9HEMI</name>
<evidence type="ECO:0000256" key="15">
    <source>
        <dbReference type="RuleBase" id="RU367005"/>
    </source>
</evidence>
<gene>
    <name evidence="18" type="ORF">CINCED_3A013661</name>
</gene>
<dbReference type="AlphaFoldDB" id="A0A5E4NIK0"/>
<dbReference type="GO" id="GO:0005743">
    <property type="term" value="C:mitochondrial inner membrane"/>
    <property type="evidence" value="ECO:0007669"/>
    <property type="project" value="UniProtKB-SubCell"/>
</dbReference>
<dbReference type="PANTHER" id="PTHR12427:SF1">
    <property type="entry name" value="ATP SYNTHASE SUBUNIT E, MITOCHONDRIAL"/>
    <property type="match status" value="1"/>
</dbReference>
<evidence type="ECO:0000256" key="8">
    <source>
        <dbReference type="ARBA" id="ARBA00023065"/>
    </source>
</evidence>
<dbReference type="EMBL" id="CABPRJ010001940">
    <property type="protein sequence ID" value="VVC42181.1"/>
    <property type="molecule type" value="Genomic_DNA"/>
</dbReference>
<dbReference type="PANTHER" id="PTHR12427">
    <property type="entry name" value="ATP SYNTHASE E CHAIN, MITOCHONDRIAL"/>
    <property type="match status" value="1"/>
</dbReference>
<evidence type="ECO:0000313" key="19">
    <source>
        <dbReference type="Proteomes" id="UP000325440"/>
    </source>
</evidence>
<evidence type="ECO:0000256" key="14">
    <source>
        <dbReference type="ARBA" id="ARBA00074682"/>
    </source>
</evidence>
<evidence type="ECO:0000256" key="4">
    <source>
        <dbReference type="ARBA" id="ARBA00022547"/>
    </source>
</evidence>
<keyword evidence="6 15" id="KW-0999">Mitochondrion inner membrane</keyword>
<protein>
    <recommendedName>
        <fullName evidence="14 15">ATP synthase F(0) complex subunit e, mitochondrial</fullName>
    </recommendedName>
</protein>
<evidence type="ECO:0000256" key="6">
    <source>
        <dbReference type="ARBA" id="ARBA00022792"/>
    </source>
</evidence>
<keyword evidence="19" id="KW-1185">Reference proteome</keyword>
<comment type="subunit">
    <text evidence="13">Component of the ATP synthase complex composed at least of ATP5F1A/subunit alpha, ATP5F1B/subunit beta, ATP5MC1/subunit c (homooctomer), MT-ATP6/subunit a, MT-ATP8/subunit 8, ATP5ME/subunit e, ATP5MF/subunit f, ATP5MG/subunit g, ATP5MK/subunit k, ATP5MJ/subunit j, ATP5F1C/subunit gamma, ATP5F1D/subunit delta, ATP5F1E/subunit epsilon, ATP5PF/subunit F6, ATP5PB/subunit b, ATP5PD/subunit d, ATP5PO/subunit OSCP. ATP synthase complex consists of a soluble F(1) head domain (subunits alpha(3) and beta(3)) - the catalytic core - and a membrane F(0) domain - the membrane proton channel (subunits c, a, 8, e, f, g, k and j). These two domains are linked by a central stalk (subunits gamma, delta, and epsilon) rotating inside the F1 region and a stationary peripheral stalk (subunits F6, b, d, and OSCP).</text>
</comment>
<evidence type="ECO:0000313" key="18">
    <source>
        <dbReference type="EMBL" id="VVC42181.1"/>
    </source>
</evidence>
<feature type="coiled-coil region" evidence="16">
    <location>
        <begin position="43"/>
        <end position="70"/>
    </location>
</feature>
<comment type="subcellular location">
    <subcellularLocation>
        <location evidence="1 15">Mitochondrion inner membrane</location>
    </subcellularLocation>
</comment>
<dbReference type="GO" id="GO:0015078">
    <property type="term" value="F:proton transmembrane transporter activity"/>
    <property type="evidence" value="ECO:0007669"/>
    <property type="project" value="InterPro"/>
</dbReference>
<evidence type="ECO:0000256" key="9">
    <source>
        <dbReference type="ARBA" id="ARBA00023128"/>
    </source>
</evidence>
<keyword evidence="17" id="KW-1133">Transmembrane helix</keyword>
<evidence type="ECO:0000256" key="5">
    <source>
        <dbReference type="ARBA" id="ARBA00022781"/>
    </source>
</evidence>
<evidence type="ECO:0000256" key="11">
    <source>
        <dbReference type="ARBA" id="ARBA00023310"/>
    </source>
</evidence>
<dbReference type="GO" id="GO:0045259">
    <property type="term" value="C:proton-transporting ATP synthase complex"/>
    <property type="evidence" value="ECO:0007669"/>
    <property type="project" value="UniProtKB-UniRule"/>
</dbReference>
<comment type="subunit">
    <text evidence="15">F-type ATPases have 2 components, CF(1) - the catalytic core - and CF(0) - the membrane proton channel. CF(1) and CF(0) have multiple subunits.</text>
</comment>
<keyword evidence="7" id="KW-0007">Acetylation</keyword>
<keyword evidence="8 15" id="KW-0406">Ion transport</keyword>